<dbReference type="Proteomes" id="UP000679129">
    <property type="component" value="Chromosome"/>
</dbReference>
<name>A0A8F1MDK0_9BACT</name>
<dbReference type="AlphaFoldDB" id="A0A8F1MDK0"/>
<dbReference type="InterPro" id="IPR011048">
    <property type="entry name" value="Haem_d1_sf"/>
</dbReference>
<proteinExistence type="predicted"/>
<accession>A0A8F1MDK0</accession>
<protein>
    <submittedName>
        <fullName evidence="1">Uncharacterized protein</fullName>
    </submittedName>
</protein>
<sequence>MHLSTSVLAGYSLSADNHTFTVAEWDRDSRYALVKHSYPAENNTTGVQWLVFDRENPEKIIDVTAMTGFGIKQIGFAGTGAHTVYALQETGELRRVDLDSSTISSPILTGVESFKLYGDDRLSYLAIIDGKKVAGIWKRDWKQPFVIGTFATDSTPVIRISRYFNKDTVVLTDGKNMTIYRGEISDSKDRQKEFLKTAKIIKTENATTNITMDNAGRFIVAQNGAILQTYDLERKELSNAFNIGVAQEVKWLDNFYIRSVSAARKNGNSRI</sequence>
<reference evidence="1" key="1">
    <citation type="submission" date="2021-06" db="EMBL/GenBank/DDBJ databases">
        <title>An adapted protocol for Saccharibacteria cultivation: two new species join this phylum of Candidate Phyla Radiations.</title>
        <authorList>
            <person name="Ibrahim A."/>
            <person name="Maatouk M."/>
            <person name="Zgheib R."/>
            <person name="Haddad G."/>
            <person name="Bou Khalil J."/>
            <person name="Raoult D."/>
            <person name="Bittar F."/>
        </authorList>
    </citation>
    <scope>NUCLEOTIDE SEQUENCE</scope>
    <source>
        <strain evidence="1">IHU1</strain>
    </source>
</reference>
<dbReference type="KEGG" id="mnd:KOY48_02065"/>
<gene>
    <name evidence="1" type="ORF">KOY48_02065</name>
</gene>
<evidence type="ECO:0000313" key="1">
    <source>
        <dbReference type="EMBL" id="QWQ32613.1"/>
    </source>
</evidence>
<organism evidence="1 2">
    <name type="scientific">Candidatus Minimicrobia naudis</name>
    <dbReference type="NCBI Taxonomy" id="2841263"/>
    <lineage>
        <taxon>Bacteria</taxon>
        <taxon>Candidatus Saccharimonadota</taxon>
        <taxon>Candidatus Saccharimonadota incertae sedis</taxon>
        <taxon>Candidatus Minimicrobia</taxon>
    </lineage>
</organism>
<keyword evidence="2" id="KW-1185">Reference proteome</keyword>
<evidence type="ECO:0000313" key="2">
    <source>
        <dbReference type="Proteomes" id="UP000679129"/>
    </source>
</evidence>
<dbReference type="SUPFAM" id="SSF51004">
    <property type="entry name" value="C-terminal (heme d1) domain of cytochrome cd1-nitrite reductase"/>
    <property type="match status" value="1"/>
</dbReference>
<dbReference type="EMBL" id="CP076460">
    <property type="protein sequence ID" value="QWQ32613.1"/>
    <property type="molecule type" value="Genomic_DNA"/>
</dbReference>